<keyword evidence="5 7" id="KW-1133">Transmembrane helix</keyword>
<dbReference type="SUPFAM" id="SSF161098">
    <property type="entry name" value="MetI-like"/>
    <property type="match status" value="1"/>
</dbReference>
<dbReference type="PROSITE" id="PS50928">
    <property type="entry name" value="ABC_TM1"/>
    <property type="match status" value="1"/>
</dbReference>
<keyword evidence="6 7" id="KW-0472">Membrane</keyword>
<protein>
    <submittedName>
        <fullName evidence="9">Binding-protein-dependent transport systems inner membrane component</fullName>
    </submittedName>
</protein>
<keyword evidence="10" id="KW-1185">Reference proteome</keyword>
<dbReference type="EMBL" id="CP002431">
    <property type="protein sequence ID" value="ADU64225.1"/>
    <property type="molecule type" value="Genomic_DNA"/>
</dbReference>
<keyword evidence="3" id="KW-1003">Cell membrane</keyword>
<dbReference type="HOGENOM" id="CLU_046113_1_1_7"/>
<feature type="transmembrane region" description="Helical" evidence="7">
    <location>
        <begin position="65"/>
        <end position="85"/>
    </location>
</feature>
<evidence type="ECO:0000313" key="9">
    <source>
        <dbReference type="EMBL" id="ADU64225.1"/>
    </source>
</evidence>
<sequence length="279" mass="30229">MRRADMRRINWHGIMFCVAIAAAWELLSTLQIVSPRLFPPLSLILSHLIDLTVSGTLPQVLAQTLLRMLAGLIAASVVMVPLGIWAGRSQRLWLLISPTVESLRSLPPALVILPAMLLLGIGNSMKIFAVFFAAAFPLLLNTMDGVRAIPLMFIDTARTLRTGNRTMLFEVVVPAAAPGIFSGLKSAVPIAFIVAILAEMIGGTDGIGHFLMKSQRSFDIPQMYAATFATAVGGGVLAVILNCVESACLVWYSGWKRFSGRDCPPFPATNHRNTTKDRS</sequence>
<evidence type="ECO:0000256" key="2">
    <source>
        <dbReference type="ARBA" id="ARBA00022448"/>
    </source>
</evidence>
<dbReference type="eggNOG" id="COG0600">
    <property type="taxonomic scope" value="Bacteria"/>
</dbReference>
<evidence type="ECO:0000256" key="1">
    <source>
        <dbReference type="ARBA" id="ARBA00004651"/>
    </source>
</evidence>
<comment type="subcellular location">
    <subcellularLocation>
        <location evidence="1 7">Cell membrane</location>
        <topology evidence="1 7">Multi-pass membrane protein</topology>
    </subcellularLocation>
</comment>
<dbReference type="CDD" id="cd06261">
    <property type="entry name" value="TM_PBP2"/>
    <property type="match status" value="1"/>
</dbReference>
<accession>E6VRT8</accession>
<dbReference type="STRING" id="643562.Daes_3236"/>
<evidence type="ECO:0000256" key="3">
    <source>
        <dbReference type="ARBA" id="ARBA00022475"/>
    </source>
</evidence>
<evidence type="ECO:0000256" key="7">
    <source>
        <dbReference type="RuleBase" id="RU363032"/>
    </source>
</evidence>
<evidence type="ECO:0000256" key="6">
    <source>
        <dbReference type="ARBA" id="ARBA00023136"/>
    </source>
</evidence>
<gene>
    <name evidence="9" type="ordered locus">Daes_3236</name>
</gene>
<organism evidence="9 10">
    <name type="scientific">Pseudodesulfovibrio aespoeensis (strain ATCC 700646 / DSM 10631 / Aspo-2)</name>
    <name type="common">Desulfovibrio aespoeensis</name>
    <dbReference type="NCBI Taxonomy" id="643562"/>
    <lineage>
        <taxon>Bacteria</taxon>
        <taxon>Pseudomonadati</taxon>
        <taxon>Thermodesulfobacteriota</taxon>
        <taxon>Desulfovibrionia</taxon>
        <taxon>Desulfovibrionales</taxon>
        <taxon>Desulfovibrionaceae</taxon>
    </lineage>
</organism>
<feature type="transmembrane region" description="Helical" evidence="7">
    <location>
        <begin position="105"/>
        <end position="121"/>
    </location>
</feature>
<dbReference type="Pfam" id="PF00528">
    <property type="entry name" value="BPD_transp_1"/>
    <property type="match status" value="1"/>
</dbReference>
<evidence type="ECO:0000259" key="8">
    <source>
        <dbReference type="PROSITE" id="PS50928"/>
    </source>
</evidence>
<evidence type="ECO:0000256" key="5">
    <source>
        <dbReference type="ARBA" id="ARBA00022989"/>
    </source>
</evidence>
<dbReference type="KEGG" id="das:Daes_3236"/>
<reference evidence="10" key="1">
    <citation type="submission" date="2010-12" db="EMBL/GenBank/DDBJ databases">
        <title>Complete sequence of Desulfovibrio aespoeensis Aspo-2.</title>
        <authorList>
            <consortium name="US DOE Joint Genome Institute"/>
            <person name="Lucas S."/>
            <person name="Copeland A."/>
            <person name="Lapidus A."/>
            <person name="Cheng J.-F."/>
            <person name="Goodwin L."/>
            <person name="Pitluck S."/>
            <person name="Chertkov O."/>
            <person name="Misra M."/>
            <person name="Detter J.C."/>
            <person name="Han C."/>
            <person name="Tapia R."/>
            <person name="Land M."/>
            <person name="Hauser L."/>
            <person name="Kyrpides N."/>
            <person name="Ivanova N."/>
            <person name="Ovchinnikova G."/>
            <person name="Pedersen K."/>
            <person name="Jagevall S."/>
            <person name="Hazen T."/>
            <person name="Woyke T."/>
        </authorList>
    </citation>
    <scope>NUCLEOTIDE SEQUENCE [LARGE SCALE GENOMIC DNA]</scope>
    <source>
        <strain evidence="10">ATCC 700646 / DSM 10631 / Aspo-2</strain>
    </source>
</reference>
<feature type="domain" description="ABC transmembrane type-1" evidence="8">
    <location>
        <begin position="61"/>
        <end position="245"/>
    </location>
</feature>
<keyword evidence="4 7" id="KW-0812">Transmembrane</keyword>
<dbReference type="GO" id="GO:0005886">
    <property type="term" value="C:plasma membrane"/>
    <property type="evidence" value="ECO:0007669"/>
    <property type="project" value="UniProtKB-SubCell"/>
</dbReference>
<dbReference type="AlphaFoldDB" id="E6VRT8"/>
<proteinExistence type="inferred from homology"/>
<dbReference type="GO" id="GO:0055085">
    <property type="term" value="P:transmembrane transport"/>
    <property type="evidence" value="ECO:0007669"/>
    <property type="project" value="InterPro"/>
</dbReference>
<feature type="transmembrane region" description="Helical" evidence="7">
    <location>
        <begin position="127"/>
        <end position="146"/>
    </location>
</feature>
<dbReference type="Gene3D" id="1.10.3720.10">
    <property type="entry name" value="MetI-like"/>
    <property type="match status" value="1"/>
</dbReference>
<dbReference type="Proteomes" id="UP000002191">
    <property type="component" value="Chromosome"/>
</dbReference>
<reference evidence="9 10" key="2">
    <citation type="journal article" date="2014" name="Genome Announc.">
        <title>Complete Genome Sequence of the Subsurface, Mesophilic Sulfate-Reducing Bacterium Desulfovibrio aespoeensis Aspo-2.</title>
        <authorList>
            <person name="Pedersen K."/>
            <person name="Bengtsson A."/>
            <person name="Edlund J."/>
            <person name="Rabe L."/>
            <person name="Hazen T."/>
            <person name="Chakraborty R."/>
            <person name="Goodwin L."/>
            <person name="Shapiro N."/>
        </authorList>
    </citation>
    <scope>NUCLEOTIDE SEQUENCE [LARGE SCALE GENOMIC DNA]</scope>
    <source>
        <strain evidence="10">ATCC 700646 / DSM 10631 / Aspo-2</strain>
    </source>
</reference>
<evidence type="ECO:0000313" key="10">
    <source>
        <dbReference type="Proteomes" id="UP000002191"/>
    </source>
</evidence>
<dbReference type="PANTHER" id="PTHR30151:SF0">
    <property type="entry name" value="ABC TRANSPORTER PERMEASE PROTEIN MJ0413-RELATED"/>
    <property type="match status" value="1"/>
</dbReference>
<evidence type="ECO:0000256" key="4">
    <source>
        <dbReference type="ARBA" id="ARBA00022692"/>
    </source>
</evidence>
<feature type="transmembrane region" description="Helical" evidence="7">
    <location>
        <begin position="12"/>
        <end position="33"/>
    </location>
</feature>
<dbReference type="InterPro" id="IPR000515">
    <property type="entry name" value="MetI-like"/>
</dbReference>
<feature type="transmembrane region" description="Helical" evidence="7">
    <location>
        <begin position="224"/>
        <end position="252"/>
    </location>
</feature>
<feature type="transmembrane region" description="Helical" evidence="7">
    <location>
        <begin position="190"/>
        <end position="212"/>
    </location>
</feature>
<keyword evidence="2 7" id="KW-0813">Transport</keyword>
<comment type="similarity">
    <text evidence="7">Belongs to the binding-protein-dependent transport system permease family.</text>
</comment>
<dbReference type="PANTHER" id="PTHR30151">
    <property type="entry name" value="ALKANE SULFONATE ABC TRANSPORTER-RELATED, MEMBRANE SUBUNIT"/>
    <property type="match status" value="1"/>
</dbReference>
<dbReference type="InterPro" id="IPR035906">
    <property type="entry name" value="MetI-like_sf"/>
</dbReference>
<name>E6VRT8_PSEA9</name>